<sequence>MESFMAPCNDCKWGLAIQLALDMIQSKGIMLLMDSHLEGKISMEEACSRLDLTAIHQILVMNRYYDDEGTNEEIIFHRFQNLGLPVFLLDAALADTLQAQIVNPEWPAAFYM</sequence>
<dbReference type="PANTHER" id="PTHR45863">
    <property type="entry name" value="SERINE/THREONINE-PROTEIN KINASE BSK5"/>
    <property type="match status" value="1"/>
</dbReference>
<evidence type="ECO:0000313" key="1">
    <source>
        <dbReference type="EMBL" id="KAK9000217.1"/>
    </source>
</evidence>
<dbReference type="PANTHER" id="PTHR45863:SF22">
    <property type="entry name" value="SERINE_THREONINE-PROTEIN KINASE BSK1"/>
    <property type="match status" value="1"/>
</dbReference>
<keyword evidence="2" id="KW-1185">Reference proteome</keyword>
<organism evidence="1 2">
    <name type="scientific">Hibiscus sabdariffa</name>
    <name type="common">roselle</name>
    <dbReference type="NCBI Taxonomy" id="183260"/>
    <lineage>
        <taxon>Eukaryota</taxon>
        <taxon>Viridiplantae</taxon>
        <taxon>Streptophyta</taxon>
        <taxon>Embryophyta</taxon>
        <taxon>Tracheophyta</taxon>
        <taxon>Spermatophyta</taxon>
        <taxon>Magnoliopsida</taxon>
        <taxon>eudicotyledons</taxon>
        <taxon>Gunneridae</taxon>
        <taxon>Pentapetalae</taxon>
        <taxon>rosids</taxon>
        <taxon>malvids</taxon>
        <taxon>Malvales</taxon>
        <taxon>Malvaceae</taxon>
        <taxon>Malvoideae</taxon>
        <taxon>Hibiscus</taxon>
    </lineage>
</organism>
<name>A0ABR2QI88_9ROSI</name>
<accession>A0ABR2QI88</accession>
<evidence type="ECO:0000313" key="2">
    <source>
        <dbReference type="Proteomes" id="UP001396334"/>
    </source>
</evidence>
<dbReference type="Proteomes" id="UP001396334">
    <property type="component" value="Unassembled WGS sequence"/>
</dbReference>
<reference evidence="1 2" key="1">
    <citation type="journal article" date="2024" name="G3 (Bethesda)">
        <title>Genome assembly of Hibiscus sabdariffa L. provides insights into metabolisms of medicinal natural products.</title>
        <authorList>
            <person name="Kim T."/>
        </authorList>
    </citation>
    <scope>NUCLEOTIDE SEQUENCE [LARGE SCALE GENOMIC DNA]</scope>
    <source>
        <strain evidence="1">TK-2024</strain>
        <tissue evidence="1">Old leaves</tissue>
    </source>
</reference>
<comment type="caution">
    <text evidence="1">The sequence shown here is derived from an EMBL/GenBank/DDBJ whole genome shotgun (WGS) entry which is preliminary data.</text>
</comment>
<dbReference type="EMBL" id="JBBPBN010000037">
    <property type="protein sequence ID" value="KAK9000217.1"/>
    <property type="molecule type" value="Genomic_DNA"/>
</dbReference>
<proteinExistence type="predicted"/>
<protein>
    <submittedName>
        <fullName evidence="1">Uncharacterized protein</fullName>
    </submittedName>
</protein>
<dbReference type="InterPro" id="IPR045845">
    <property type="entry name" value="BSK"/>
</dbReference>
<gene>
    <name evidence="1" type="ORF">V6N11_080720</name>
</gene>